<feature type="domain" description="HTH gntR-type" evidence="4">
    <location>
        <begin position="4"/>
        <end position="71"/>
    </location>
</feature>
<dbReference type="GO" id="GO:0003677">
    <property type="term" value="F:DNA binding"/>
    <property type="evidence" value="ECO:0007669"/>
    <property type="project" value="UniProtKB-KW"/>
</dbReference>
<reference evidence="5 6" key="1">
    <citation type="submission" date="2018-08" db="EMBL/GenBank/DDBJ databases">
        <title>Genomic Encyclopedia of Type Strains, Phase IV (KMG-IV): sequencing the most valuable type-strain genomes for metagenomic binning, comparative biology and taxonomic classification.</title>
        <authorList>
            <person name="Goeker M."/>
        </authorList>
    </citation>
    <scope>NUCLEOTIDE SEQUENCE [LARGE SCALE GENOMIC DNA]</scope>
    <source>
        <strain evidence="5 6">DSM 25527</strain>
    </source>
</reference>
<dbReference type="InterPro" id="IPR036388">
    <property type="entry name" value="WH-like_DNA-bd_sf"/>
</dbReference>
<organism evidence="5 6">
    <name type="scientific">Hephaestia caeni</name>
    <dbReference type="NCBI Taxonomy" id="645617"/>
    <lineage>
        <taxon>Bacteria</taxon>
        <taxon>Pseudomonadati</taxon>
        <taxon>Pseudomonadota</taxon>
        <taxon>Alphaproteobacteria</taxon>
        <taxon>Sphingomonadales</taxon>
        <taxon>Sphingomonadaceae</taxon>
        <taxon>Hephaestia</taxon>
    </lineage>
</organism>
<dbReference type="RefSeq" id="WP_119035972.1">
    <property type="nucleotide sequence ID" value="NZ_QXDC01000003.1"/>
</dbReference>
<gene>
    <name evidence="5" type="ORF">DFR49_2545</name>
</gene>
<dbReference type="SUPFAM" id="SSF46785">
    <property type="entry name" value="Winged helix' DNA-binding domain"/>
    <property type="match status" value="1"/>
</dbReference>
<accession>A0A397PDR4</accession>
<dbReference type="PROSITE" id="PS50949">
    <property type="entry name" value="HTH_GNTR"/>
    <property type="match status" value="1"/>
</dbReference>
<evidence type="ECO:0000313" key="5">
    <source>
        <dbReference type="EMBL" id="RIA44304.1"/>
    </source>
</evidence>
<evidence type="ECO:0000313" key="6">
    <source>
        <dbReference type="Proteomes" id="UP000266568"/>
    </source>
</evidence>
<dbReference type="EMBL" id="QXDC01000003">
    <property type="protein sequence ID" value="RIA44304.1"/>
    <property type="molecule type" value="Genomic_DNA"/>
</dbReference>
<dbReference type="SMART" id="SM00345">
    <property type="entry name" value="HTH_GNTR"/>
    <property type="match status" value="1"/>
</dbReference>
<evidence type="ECO:0000256" key="1">
    <source>
        <dbReference type="ARBA" id="ARBA00023015"/>
    </source>
</evidence>
<keyword evidence="6" id="KW-1185">Reference proteome</keyword>
<keyword evidence="2" id="KW-0238">DNA-binding</keyword>
<keyword evidence="1" id="KW-0805">Transcription regulation</keyword>
<dbReference type="GO" id="GO:0003700">
    <property type="term" value="F:DNA-binding transcription factor activity"/>
    <property type="evidence" value="ECO:0007669"/>
    <property type="project" value="InterPro"/>
</dbReference>
<keyword evidence="3" id="KW-0804">Transcription</keyword>
<dbReference type="Gene3D" id="1.10.10.10">
    <property type="entry name" value="Winged helix-like DNA-binding domain superfamily/Winged helix DNA-binding domain"/>
    <property type="match status" value="1"/>
</dbReference>
<dbReference type="PANTHER" id="PTHR43537:SF5">
    <property type="entry name" value="UXU OPERON TRANSCRIPTIONAL REGULATOR"/>
    <property type="match status" value="1"/>
</dbReference>
<dbReference type="OrthoDB" id="8479543at2"/>
<dbReference type="InterPro" id="IPR000524">
    <property type="entry name" value="Tscrpt_reg_HTH_GntR"/>
</dbReference>
<protein>
    <submittedName>
        <fullName evidence="5">Regulatory GntR family protein</fullName>
    </submittedName>
</protein>
<proteinExistence type="predicted"/>
<sequence>MSPAHVLEPTYQAIRQRLMAGQWSPGYHLDTARLADDLGVSKSPVRDSLNHLAGERLIAFEPGVGFHVPRLDETQLKDLLDLNLHLLLIALQSGLLIEPATIAVDDAPDSASRRFLRLARAAGNNEIAEAVASISSRLSAVRRLEAKVLPDPGVMLEEMDRAFATRADIAVIGEILTRYHDERKRHAATFVRLLAMSATAEADSRANLD</sequence>
<dbReference type="Pfam" id="PF00392">
    <property type="entry name" value="GntR"/>
    <property type="match status" value="1"/>
</dbReference>
<evidence type="ECO:0000259" key="4">
    <source>
        <dbReference type="PROSITE" id="PS50949"/>
    </source>
</evidence>
<dbReference type="PANTHER" id="PTHR43537">
    <property type="entry name" value="TRANSCRIPTIONAL REGULATOR, GNTR FAMILY"/>
    <property type="match status" value="1"/>
</dbReference>
<dbReference type="Proteomes" id="UP000266568">
    <property type="component" value="Unassembled WGS sequence"/>
</dbReference>
<dbReference type="InterPro" id="IPR036390">
    <property type="entry name" value="WH_DNA-bd_sf"/>
</dbReference>
<name>A0A397PDR4_9SPHN</name>
<evidence type="ECO:0000256" key="2">
    <source>
        <dbReference type="ARBA" id="ARBA00023125"/>
    </source>
</evidence>
<comment type="caution">
    <text evidence="5">The sequence shown here is derived from an EMBL/GenBank/DDBJ whole genome shotgun (WGS) entry which is preliminary data.</text>
</comment>
<dbReference type="AlphaFoldDB" id="A0A397PDR4"/>
<evidence type="ECO:0000256" key="3">
    <source>
        <dbReference type="ARBA" id="ARBA00023163"/>
    </source>
</evidence>